<dbReference type="KEGG" id="tel:tll1941"/>
<dbReference type="InterPro" id="IPR047769">
    <property type="entry name" value="MFS_ArsJ"/>
</dbReference>
<gene>
    <name evidence="2" type="ordered locus">tll1941</name>
</gene>
<sequence length="163" mass="17724">MAVGPRPSKPRRGRSPSTIRSLAFRKRKPRQRHLGNNGESRLFSNAPGNSVPLSNWDANAVIIGGLLLFGLIFAINSAVHSYLVLAYTDDEKVALNVGFYYMANSGGRLAGTVLSGFIYQIWGIVGCLWVSMVFVLCAGLISLKLEDPKRQQPYPSLAVGDGE</sequence>
<dbReference type="AlphaFoldDB" id="Q8DHK9"/>
<dbReference type="EMBL" id="BA000039">
    <property type="protein sequence ID" value="BAC09492.1"/>
    <property type="molecule type" value="Genomic_DNA"/>
</dbReference>
<keyword evidence="1" id="KW-0472">Membrane</keyword>
<accession>Q8DHK9</accession>
<dbReference type="PANTHER" id="PTHR23547">
    <property type="entry name" value="MAJOR FACILITATOR SUPERFAMILY DOMAIN, GENERAL SUBSTRATE TRANSPORTER"/>
    <property type="match status" value="1"/>
</dbReference>
<evidence type="ECO:0000256" key="1">
    <source>
        <dbReference type="SAM" id="Phobius"/>
    </source>
</evidence>
<dbReference type="EnsemblBacteria" id="BAC09492">
    <property type="protein sequence ID" value="BAC09492"/>
    <property type="gene ID" value="BAC09492"/>
</dbReference>
<proteinExistence type="predicted"/>
<dbReference type="eggNOG" id="COG2814">
    <property type="taxonomic scope" value="Bacteria"/>
</dbReference>
<evidence type="ECO:0000313" key="2">
    <source>
        <dbReference type="EMBL" id="BAC09492.1"/>
    </source>
</evidence>
<keyword evidence="3" id="KW-1185">Reference proteome</keyword>
<dbReference type="InterPro" id="IPR011701">
    <property type="entry name" value="MFS"/>
</dbReference>
<dbReference type="PANTHER" id="PTHR23547:SF1">
    <property type="entry name" value="MAJOR FACILITATOR SUPERFAMILY MFS_1"/>
    <property type="match status" value="1"/>
</dbReference>
<dbReference type="Proteomes" id="UP000000440">
    <property type="component" value="Chromosome"/>
</dbReference>
<organism evidence="2 3">
    <name type="scientific">Thermosynechococcus vestitus (strain NIES-2133 / IAM M-273 / BP-1)</name>
    <dbReference type="NCBI Taxonomy" id="197221"/>
    <lineage>
        <taxon>Bacteria</taxon>
        <taxon>Bacillati</taxon>
        <taxon>Cyanobacteriota</taxon>
        <taxon>Cyanophyceae</taxon>
        <taxon>Acaryochloridales</taxon>
        <taxon>Thermosynechococcaceae</taxon>
        <taxon>Thermosynechococcus</taxon>
    </lineage>
</organism>
<name>Q8DHK9_THEVB</name>
<dbReference type="InterPro" id="IPR036259">
    <property type="entry name" value="MFS_trans_sf"/>
</dbReference>
<dbReference type="Pfam" id="PF07690">
    <property type="entry name" value="MFS_1"/>
    <property type="match status" value="1"/>
</dbReference>
<dbReference type="SUPFAM" id="SSF103473">
    <property type="entry name" value="MFS general substrate transporter"/>
    <property type="match status" value="1"/>
</dbReference>
<protein>
    <submittedName>
        <fullName evidence="2">Tll1941 protein</fullName>
    </submittedName>
</protein>
<keyword evidence="1" id="KW-1133">Transmembrane helix</keyword>
<feature type="transmembrane region" description="Helical" evidence="1">
    <location>
        <begin position="60"/>
        <end position="83"/>
    </location>
</feature>
<dbReference type="GO" id="GO:0022857">
    <property type="term" value="F:transmembrane transporter activity"/>
    <property type="evidence" value="ECO:0007669"/>
    <property type="project" value="InterPro"/>
</dbReference>
<dbReference type="PATRIC" id="fig|197221.4.peg.2028"/>
<dbReference type="Gene3D" id="1.20.1250.20">
    <property type="entry name" value="MFS general substrate transporter like domains"/>
    <property type="match status" value="1"/>
</dbReference>
<keyword evidence="1" id="KW-0812">Transmembrane</keyword>
<feature type="transmembrane region" description="Helical" evidence="1">
    <location>
        <begin position="117"/>
        <end position="143"/>
    </location>
</feature>
<evidence type="ECO:0000313" key="3">
    <source>
        <dbReference type="Proteomes" id="UP000000440"/>
    </source>
</evidence>
<reference evidence="2 3" key="1">
    <citation type="journal article" date="2002" name="DNA Res.">
        <title>Complete genome structure of the thermophilic cyanobacterium Thermosynechococcus elongatus BP-1.</title>
        <authorList>
            <person name="Nakamura Y."/>
            <person name="Kaneko T."/>
            <person name="Sato S."/>
            <person name="Ikeuchi M."/>
            <person name="Katoh H."/>
            <person name="Sasamoto S."/>
            <person name="Watanabe A."/>
            <person name="Iriguchi M."/>
            <person name="Kawashima K."/>
            <person name="Kimura T."/>
            <person name="Kishida Y."/>
            <person name="Kiyokawa C."/>
            <person name="Kohara M."/>
            <person name="Matsumoto M."/>
            <person name="Matsuno A."/>
            <person name="Nakazaki N."/>
            <person name="Shimpo S."/>
            <person name="Sugimoto M."/>
            <person name="Takeuchi C."/>
            <person name="Yamada M."/>
            <person name="Tabata S."/>
        </authorList>
    </citation>
    <scope>NUCLEOTIDE SEQUENCE [LARGE SCALE GENOMIC DNA]</scope>
    <source>
        <strain evidence="3">IAM M-273 / NIES-2133 / BP-1</strain>
    </source>
</reference>
<dbReference type="STRING" id="197221.gene:10748547"/>